<keyword evidence="2" id="KW-1185">Reference proteome</keyword>
<comment type="caution">
    <text evidence="1">The sequence shown here is derived from an EMBL/GenBank/DDBJ whole genome shotgun (WGS) entry which is preliminary data.</text>
</comment>
<evidence type="ECO:0000313" key="1">
    <source>
        <dbReference type="EMBL" id="MDO3383036.1"/>
    </source>
</evidence>
<evidence type="ECO:0000313" key="2">
    <source>
        <dbReference type="Proteomes" id="UP001168380"/>
    </source>
</evidence>
<dbReference type="Proteomes" id="UP001168380">
    <property type="component" value="Unassembled WGS sequence"/>
</dbReference>
<dbReference type="EMBL" id="JAULRT010000060">
    <property type="protein sequence ID" value="MDO3383036.1"/>
    <property type="molecule type" value="Genomic_DNA"/>
</dbReference>
<protein>
    <submittedName>
        <fullName evidence="1">Uncharacterized protein</fullName>
    </submittedName>
</protein>
<sequence length="96" mass="11429">MKSFILIYNGGAEEREKLIKIIDDMPEIYTWRYDMISCIYLLSNHTAQEIYHSLKNRYPSIGRHIITQFGNDYWGELTGESWHFLEKCEHAPESNK</sequence>
<name>A0ABT8TK68_9GAMM</name>
<dbReference type="RefSeq" id="WP_302713705.1">
    <property type="nucleotide sequence ID" value="NZ_JAULRT010000060.1"/>
</dbReference>
<organism evidence="1 2">
    <name type="scientific">Gilvimarinus algae</name>
    <dbReference type="NCBI Taxonomy" id="3058037"/>
    <lineage>
        <taxon>Bacteria</taxon>
        <taxon>Pseudomonadati</taxon>
        <taxon>Pseudomonadota</taxon>
        <taxon>Gammaproteobacteria</taxon>
        <taxon>Cellvibrionales</taxon>
        <taxon>Cellvibrionaceae</taxon>
        <taxon>Gilvimarinus</taxon>
    </lineage>
</organism>
<reference evidence="1" key="1">
    <citation type="submission" date="2023-07" db="EMBL/GenBank/DDBJ databases">
        <title>Gilvimarinus algae sp. nov., isolated from the surface of Kelp.</title>
        <authorList>
            <person name="Sun Y.Y."/>
            <person name="Gong Y."/>
            <person name="Du Z.J."/>
        </authorList>
    </citation>
    <scope>NUCLEOTIDE SEQUENCE</scope>
    <source>
        <strain evidence="1">SDUM040014</strain>
    </source>
</reference>
<gene>
    <name evidence="1" type="ORF">QWI16_12725</name>
</gene>
<proteinExistence type="predicted"/>
<accession>A0ABT8TK68</accession>